<evidence type="ECO:0000256" key="6">
    <source>
        <dbReference type="ARBA" id="ARBA00023315"/>
    </source>
</evidence>
<dbReference type="Pfam" id="PF03279">
    <property type="entry name" value="Lip_A_acyltrans"/>
    <property type="match status" value="1"/>
</dbReference>
<keyword evidence="2" id="KW-1003">Cell membrane</keyword>
<dbReference type="Proteomes" id="UP001222275">
    <property type="component" value="Chromosome"/>
</dbReference>
<keyword evidence="3" id="KW-0997">Cell inner membrane</keyword>
<proteinExistence type="predicted"/>
<comment type="subcellular location">
    <subcellularLocation>
        <location evidence="1">Cell inner membrane</location>
    </subcellularLocation>
</comment>
<feature type="transmembrane region" description="Helical" evidence="7">
    <location>
        <begin position="12"/>
        <end position="31"/>
    </location>
</feature>
<keyword evidence="4" id="KW-0808">Transferase</keyword>
<keyword evidence="9" id="KW-1185">Reference proteome</keyword>
<evidence type="ECO:0000256" key="2">
    <source>
        <dbReference type="ARBA" id="ARBA00022475"/>
    </source>
</evidence>
<evidence type="ECO:0000313" key="8">
    <source>
        <dbReference type="EMBL" id="WEJ62896.1"/>
    </source>
</evidence>
<dbReference type="PANTHER" id="PTHR30606">
    <property type="entry name" value="LIPID A BIOSYNTHESIS LAUROYL ACYLTRANSFERASE"/>
    <property type="match status" value="1"/>
</dbReference>
<keyword evidence="6 8" id="KW-0012">Acyltransferase</keyword>
<evidence type="ECO:0000256" key="1">
    <source>
        <dbReference type="ARBA" id="ARBA00004533"/>
    </source>
</evidence>
<evidence type="ECO:0000256" key="7">
    <source>
        <dbReference type="SAM" id="Phobius"/>
    </source>
</evidence>
<dbReference type="PIRSF" id="PIRSF026649">
    <property type="entry name" value="MsbB"/>
    <property type="match status" value="1"/>
</dbReference>
<accession>A0ABY8CEF7</accession>
<evidence type="ECO:0000256" key="4">
    <source>
        <dbReference type="ARBA" id="ARBA00022679"/>
    </source>
</evidence>
<evidence type="ECO:0000256" key="3">
    <source>
        <dbReference type="ARBA" id="ARBA00022519"/>
    </source>
</evidence>
<sequence length="309" mass="34406">MRAESKKTMNDQAWLGSVLKGLIVLFSWMPLRLNQMLGSAIGHLLYWIPNSNRRVAKINLQQVYPNLSAKEQSTLLKANLIETAKATTELGPVWCWDSDKLLSLIKEVQGQALIEEAINKGKGVIFLAPHQGSWELIGTYLSALYPSTFLYRPPNVPSIEKFMVSSRGRFGAKLAPTDARGVRQLMKALKSNEVTAILPDQDPGASGGIYAPFFNRPARTMTLVSKLVQKTDCVCLFVVMQRIPKAQGYVLHVMPADEKVASENVDEATEALNVGVEACIAIAPEQYLWSYKRYRKPPPGVKDIYKKAR</sequence>
<dbReference type="GO" id="GO:0016746">
    <property type="term" value="F:acyltransferase activity"/>
    <property type="evidence" value="ECO:0007669"/>
    <property type="project" value="UniProtKB-KW"/>
</dbReference>
<gene>
    <name evidence="8" type="ORF">NR989_01230</name>
</gene>
<keyword evidence="7" id="KW-1133">Transmembrane helix</keyword>
<dbReference type="InterPro" id="IPR004960">
    <property type="entry name" value="LipA_acyltrans"/>
</dbReference>
<protein>
    <submittedName>
        <fullName evidence="8">Lysophospholipid acyltransferase family protein</fullName>
    </submittedName>
</protein>
<dbReference type="RefSeq" id="WP_275595153.1">
    <property type="nucleotide sequence ID" value="NZ_CP102381.1"/>
</dbReference>
<dbReference type="CDD" id="cd07984">
    <property type="entry name" value="LPLAT_LABLAT-like"/>
    <property type="match status" value="1"/>
</dbReference>
<evidence type="ECO:0000313" key="9">
    <source>
        <dbReference type="Proteomes" id="UP001222275"/>
    </source>
</evidence>
<organism evidence="8 9">
    <name type="scientific">Thiomicrorhabdus lithotrophica</name>
    <dbReference type="NCBI Taxonomy" id="2949997"/>
    <lineage>
        <taxon>Bacteria</taxon>
        <taxon>Pseudomonadati</taxon>
        <taxon>Pseudomonadota</taxon>
        <taxon>Gammaproteobacteria</taxon>
        <taxon>Thiotrichales</taxon>
        <taxon>Piscirickettsiaceae</taxon>
        <taxon>Thiomicrorhabdus</taxon>
    </lineage>
</organism>
<reference evidence="8 9" key="1">
    <citation type="submission" date="2022-06" db="EMBL/GenBank/DDBJ databases">
        <title>Thiomicrohabdus sp. nov, an obligately chemolithoautotrophic, sulfur-oxidizing bacterium isolated from beach of Guanyin Mountain. Amoy.</title>
        <authorList>
            <person name="Zhu H."/>
        </authorList>
    </citation>
    <scope>NUCLEOTIDE SEQUENCE [LARGE SCALE GENOMIC DNA]</scope>
    <source>
        <strain evidence="8 9">XGS-01</strain>
    </source>
</reference>
<name>A0ABY8CEF7_9GAMM</name>
<evidence type="ECO:0000256" key="5">
    <source>
        <dbReference type="ARBA" id="ARBA00023136"/>
    </source>
</evidence>
<keyword evidence="5 7" id="KW-0472">Membrane</keyword>
<dbReference type="EMBL" id="CP102381">
    <property type="protein sequence ID" value="WEJ62896.1"/>
    <property type="molecule type" value="Genomic_DNA"/>
</dbReference>
<keyword evidence="7" id="KW-0812">Transmembrane</keyword>
<dbReference type="PANTHER" id="PTHR30606:SF10">
    <property type="entry name" value="PHOSPHATIDYLINOSITOL MANNOSIDE ACYLTRANSFERASE"/>
    <property type="match status" value="1"/>
</dbReference>